<accession>A0A7S8FCD2</accession>
<feature type="region of interest" description="Disordered" evidence="1">
    <location>
        <begin position="285"/>
        <end position="306"/>
    </location>
</feature>
<dbReference type="KEGG" id="nkf:Nkreftii_001303"/>
<gene>
    <name evidence="2" type="ORF">Nkreftii_001303</name>
</gene>
<evidence type="ECO:0000313" key="3">
    <source>
        <dbReference type="Proteomes" id="UP000593737"/>
    </source>
</evidence>
<evidence type="ECO:0000313" key="2">
    <source>
        <dbReference type="EMBL" id="QPD03529.1"/>
    </source>
</evidence>
<sequence>MELGVIVRSLGSSIFPLLGVLLISCSLIELPKEVAQPHTSGTTEPAHVAVVSEGNYLTSCRDKGVPVPPDWTPSASEWERHGNLHVILLTPNALDQTPVDDTSFASVWSYAAPDVRGACIALGRSNGSFQIICQSATTGHACFWSNDPSSPITRWTSETTEVSIDSLRDPVQGFASGTVPCTECHRGNNAFLYAPDDPTWATVLRPEQVRPTFTTRVEQSSHHGQLTFGKTTITYPRFIPISGQSVALSNPLPTAPGCSGSCHELHVAILKKNYTVEGYVKAPRPMGPNCAANSPDEDPARNCYQR</sequence>
<dbReference type="AlphaFoldDB" id="A0A7S8FCD2"/>
<reference evidence="2 3" key="1">
    <citation type="journal article" date="2020" name="ISME J.">
        <title>Enrichment and physiological characterization of a novel comammox Nitrospira indicates ammonium inhibition of complete nitrification.</title>
        <authorList>
            <person name="Sakoula D."/>
            <person name="Koch H."/>
            <person name="Frank J."/>
            <person name="Jetten M.S.M."/>
            <person name="van Kessel M.A.H.J."/>
            <person name="Lucker S."/>
        </authorList>
    </citation>
    <scope>NUCLEOTIDE SEQUENCE [LARGE SCALE GENOMIC DNA]</scope>
    <source>
        <strain evidence="2">Comreactor17</strain>
    </source>
</reference>
<protein>
    <submittedName>
        <fullName evidence="2">Uncharacterized protein</fullName>
    </submittedName>
</protein>
<evidence type="ECO:0000256" key="1">
    <source>
        <dbReference type="SAM" id="MobiDB-lite"/>
    </source>
</evidence>
<name>A0A7S8FCD2_9BACT</name>
<organism evidence="2 3">
    <name type="scientific">Candidatus Nitrospira kreftii</name>
    <dbReference type="NCBI Taxonomy" id="2652173"/>
    <lineage>
        <taxon>Bacteria</taxon>
        <taxon>Pseudomonadati</taxon>
        <taxon>Nitrospirota</taxon>
        <taxon>Nitrospiria</taxon>
        <taxon>Nitrospirales</taxon>
        <taxon>Nitrospiraceae</taxon>
        <taxon>Nitrospira</taxon>
    </lineage>
</organism>
<dbReference type="EMBL" id="CP047423">
    <property type="protein sequence ID" value="QPD03529.1"/>
    <property type="molecule type" value="Genomic_DNA"/>
</dbReference>
<dbReference type="Proteomes" id="UP000593737">
    <property type="component" value="Chromosome"/>
</dbReference>
<proteinExistence type="predicted"/>